<evidence type="ECO:0000259" key="4">
    <source>
        <dbReference type="Pfam" id="PF00535"/>
    </source>
</evidence>
<dbReference type="Gene3D" id="3.90.550.10">
    <property type="entry name" value="Spore Coat Polysaccharide Biosynthesis Protein SpsA, Chain A"/>
    <property type="match status" value="1"/>
</dbReference>
<dbReference type="InterPro" id="IPR001173">
    <property type="entry name" value="Glyco_trans_2-like"/>
</dbReference>
<dbReference type="AlphaFoldDB" id="A0A1G9ZLN4"/>
<evidence type="ECO:0000313" key="5">
    <source>
        <dbReference type="EMBL" id="SDN22015.1"/>
    </source>
</evidence>
<feature type="domain" description="Glycosyltransferase 2-like" evidence="4">
    <location>
        <begin position="6"/>
        <end position="128"/>
    </location>
</feature>
<dbReference type="EMBL" id="FNIL01000001">
    <property type="protein sequence ID" value="SDN22015.1"/>
    <property type="molecule type" value="Genomic_DNA"/>
</dbReference>
<keyword evidence="2" id="KW-0328">Glycosyltransferase</keyword>
<dbReference type="InterPro" id="IPR029044">
    <property type="entry name" value="Nucleotide-diphossugar_trans"/>
</dbReference>
<reference evidence="6" key="1">
    <citation type="submission" date="2016-10" db="EMBL/GenBank/DDBJ databases">
        <authorList>
            <person name="Varghese N."/>
            <person name="Submissions S."/>
        </authorList>
    </citation>
    <scope>NUCLEOTIDE SEQUENCE [LARGE SCALE GENOMIC DNA]</scope>
    <source>
        <strain evidence="6">CGMCC 1.10369</strain>
    </source>
</reference>
<dbReference type="PANTHER" id="PTHR22916:SF51">
    <property type="entry name" value="GLYCOSYLTRANSFERASE EPSH-RELATED"/>
    <property type="match status" value="1"/>
</dbReference>
<proteinExistence type="inferred from homology"/>
<organism evidence="5 6">
    <name type="scientific">Alkalicoccus daliensis</name>
    <dbReference type="NCBI Taxonomy" id="745820"/>
    <lineage>
        <taxon>Bacteria</taxon>
        <taxon>Bacillati</taxon>
        <taxon>Bacillota</taxon>
        <taxon>Bacilli</taxon>
        <taxon>Bacillales</taxon>
        <taxon>Bacillaceae</taxon>
        <taxon>Alkalicoccus</taxon>
    </lineage>
</organism>
<gene>
    <name evidence="5" type="ORF">SAMN04488053_101151</name>
</gene>
<name>A0A1G9ZLN4_9BACI</name>
<evidence type="ECO:0000313" key="6">
    <source>
        <dbReference type="Proteomes" id="UP000198778"/>
    </source>
</evidence>
<keyword evidence="6" id="KW-1185">Reference proteome</keyword>
<dbReference type="GO" id="GO:0016757">
    <property type="term" value="F:glycosyltransferase activity"/>
    <property type="evidence" value="ECO:0007669"/>
    <property type="project" value="UniProtKB-KW"/>
</dbReference>
<dbReference type="PANTHER" id="PTHR22916">
    <property type="entry name" value="GLYCOSYLTRANSFERASE"/>
    <property type="match status" value="1"/>
</dbReference>
<sequence>MKPLVSVIVPVYKVEKYILFCLESILNQTYDHLQIIIVNDGTTDKSRELAASYKDERIQIIDKENGGLSDARNAGMAQVKGDYTVFIDSDDWLDPEFIEKTLKIAVLQKAEVVQSSFYYAYPDKLLLDNKMFSNKFSIELLDNNSLMEKLLENEEVKNFAWGKIYQTNVIRSIPFRKGMLFEDMFWAHLVMAKVKTYVINREPLYYYRQREESIVGKYTLKHLDIIEGMKERVTFIEENYKGLTSEAYRQLGKLQLEHYRLLLTIKPYRDQKKQRSIIERDLKREKDTIIKAAEKDKELSKKLKMFYIHPTLYLTQLLFNKLKRKMNKHLPEESLIKVNRS</sequence>
<dbReference type="CDD" id="cd00761">
    <property type="entry name" value="Glyco_tranf_GTA_type"/>
    <property type="match status" value="1"/>
</dbReference>
<evidence type="ECO:0000256" key="3">
    <source>
        <dbReference type="ARBA" id="ARBA00022679"/>
    </source>
</evidence>
<dbReference type="Proteomes" id="UP000198778">
    <property type="component" value="Unassembled WGS sequence"/>
</dbReference>
<keyword evidence="3 5" id="KW-0808">Transferase</keyword>
<evidence type="ECO:0000256" key="2">
    <source>
        <dbReference type="ARBA" id="ARBA00022676"/>
    </source>
</evidence>
<dbReference type="SUPFAM" id="SSF53448">
    <property type="entry name" value="Nucleotide-diphospho-sugar transferases"/>
    <property type="match status" value="1"/>
</dbReference>
<evidence type="ECO:0000256" key="1">
    <source>
        <dbReference type="ARBA" id="ARBA00006739"/>
    </source>
</evidence>
<dbReference type="RefSeq" id="WP_175444135.1">
    <property type="nucleotide sequence ID" value="NZ_FNIL01000001.1"/>
</dbReference>
<dbReference type="Pfam" id="PF00535">
    <property type="entry name" value="Glycos_transf_2"/>
    <property type="match status" value="1"/>
</dbReference>
<comment type="similarity">
    <text evidence="1">Belongs to the glycosyltransferase 2 family.</text>
</comment>
<dbReference type="STRING" id="745820.SAMN04488053_101151"/>
<accession>A0A1G9ZLN4</accession>
<protein>
    <submittedName>
        <fullName evidence="5">Glycosyltransferase involved in cell wall bisynthesis</fullName>
    </submittedName>
</protein>